<protein>
    <submittedName>
        <fullName evidence="1">Uncharacterized protein</fullName>
    </submittedName>
</protein>
<reference evidence="1" key="2">
    <citation type="submission" date="2021-04" db="EMBL/GenBank/DDBJ databases">
        <authorList>
            <person name="Gilroy R."/>
        </authorList>
    </citation>
    <scope>NUCLEOTIDE SEQUENCE</scope>
    <source>
        <strain evidence="1">ChiHjej12B11-24981</strain>
    </source>
</reference>
<dbReference type="EMBL" id="DXCK01000106">
    <property type="protein sequence ID" value="HIZ02127.1"/>
    <property type="molecule type" value="Genomic_DNA"/>
</dbReference>
<evidence type="ECO:0000313" key="1">
    <source>
        <dbReference type="EMBL" id="HIZ02127.1"/>
    </source>
</evidence>
<reference evidence="1" key="1">
    <citation type="journal article" date="2021" name="PeerJ">
        <title>Extensive microbial diversity within the chicken gut microbiome revealed by metagenomics and culture.</title>
        <authorList>
            <person name="Gilroy R."/>
            <person name="Ravi A."/>
            <person name="Getino M."/>
            <person name="Pursley I."/>
            <person name="Horton D.L."/>
            <person name="Alikhan N.F."/>
            <person name="Baker D."/>
            <person name="Gharbi K."/>
            <person name="Hall N."/>
            <person name="Watson M."/>
            <person name="Adriaenssens E.M."/>
            <person name="Foster-Nyarko E."/>
            <person name="Jarju S."/>
            <person name="Secka A."/>
            <person name="Antonio M."/>
            <person name="Oren A."/>
            <person name="Chaudhuri R.R."/>
            <person name="La Ragione R."/>
            <person name="Hildebrand F."/>
            <person name="Pallen M.J."/>
        </authorList>
    </citation>
    <scope>NUCLEOTIDE SEQUENCE</scope>
    <source>
        <strain evidence="1">ChiHjej12B11-24981</strain>
    </source>
</reference>
<evidence type="ECO:0000313" key="2">
    <source>
        <dbReference type="Proteomes" id="UP000824023"/>
    </source>
</evidence>
<organism evidence="1 2">
    <name type="scientific">Candidatus Bacteroides merdipullorum</name>
    <dbReference type="NCBI Taxonomy" id="2838474"/>
    <lineage>
        <taxon>Bacteria</taxon>
        <taxon>Pseudomonadati</taxon>
        <taxon>Bacteroidota</taxon>
        <taxon>Bacteroidia</taxon>
        <taxon>Bacteroidales</taxon>
        <taxon>Bacteroidaceae</taxon>
        <taxon>Bacteroides</taxon>
    </lineage>
</organism>
<accession>A0A9D2A4T2</accession>
<proteinExistence type="predicted"/>
<dbReference type="Proteomes" id="UP000824023">
    <property type="component" value="Unassembled WGS sequence"/>
</dbReference>
<dbReference type="AlphaFoldDB" id="A0A9D2A4T2"/>
<sequence length="82" mass="9105">MVWKSRERVGGRGRKAVGILPFPLPTTGAISLETGEKGNAAFSFSPGTYFAADGNRFKPVWMYIQKDGLNLREYVLSVPIRE</sequence>
<gene>
    <name evidence="1" type="ORF">H9819_07765</name>
</gene>
<name>A0A9D2A4T2_9BACE</name>
<comment type="caution">
    <text evidence="1">The sequence shown here is derived from an EMBL/GenBank/DDBJ whole genome shotgun (WGS) entry which is preliminary data.</text>
</comment>